<keyword evidence="2" id="KW-0560">Oxidoreductase</keyword>
<keyword evidence="5" id="KW-0223">Dioxygenase</keyword>
<dbReference type="AlphaFoldDB" id="A0A8U0W4I5"/>
<dbReference type="GeneID" id="119631713"/>
<dbReference type="GO" id="GO:0016702">
    <property type="term" value="F:oxidoreductase activity, acting on single donors with incorporation of molecular oxygen, incorporation of two atoms of oxygen"/>
    <property type="evidence" value="ECO:0007669"/>
    <property type="project" value="InterPro"/>
</dbReference>
<protein>
    <submittedName>
        <fullName evidence="5">2-aminoethanethiol dioxygenase isoform X1</fullName>
    </submittedName>
</protein>
<gene>
    <name evidence="5" type="primary">LOC119631713</name>
</gene>
<dbReference type="InterPro" id="IPR012864">
    <property type="entry name" value="PCO/ADO"/>
</dbReference>
<evidence type="ECO:0000256" key="1">
    <source>
        <dbReference type="ARBA" id="ARBA00022723"/>
    </source>
</evidence>
<dbReference type="PANTHER" id="PTHR22966">
    <property type="entry name" value="2-AMINOETHANETHIOL DIOXYGENASE"/>
    <property type="match status" value="1"/>
</dbReference>
<dbReference type="GO" id="GO:0046872">
    <property type="term" value="F:metal ion binding"/>
    <property type="evidence" value="ECO:0007669"/>
    <property type="project" value="UniProtKB-KW"/>
</dbReference>
<dbReference type="CDD" id="cd20289">
    <property type="entry name" value="cupin_ADO"/>
    <property type="match status" value="1"/>
</dbReference>
<evidence type="ECO:0000313" key="4">
    <source>
        <dbReference type="Proteomes" id="UP000092443"/>
    </source>
</evidence>
<dbReference type="InterPro" id="IPR014710">
    <property type="entry name" value="RmlC-like_jellyroll"/>
</dbReference>
<dbReference type="GO" id="GO:0005739">
    <property type="term" value="C:mitochondrion"/>
    <property type="evidence" value="ECO:0007669"/>
    <property type="project" value="TreeGrafter"/>
</dbReference>
<dbReference type="PANTHER" id="PTHR22966:SF61">
    <property type="entry name" value="2-AMINOETHANETHIOL DIOXYGENASE"/>
    <property type="match status" value="1"/>
</dbReference>
<keyword evidence="3" id="KW-0408">Iron</keyword>
<dbReference type="InterPro" id="IPR011051">
    <property type="entry name" value="RmlC_Cupin_sf"/>
</dbReference>
<accession>A0A8U0W4I5</accession>
<dbReference type="Proteomes" id="UP000092443">
    <property type="component" value="Unplaced"/>
</dbReference>
<keyword evidence="1" id="KW-0479">Metal-binding</keyword>
<dbReference type="SUPFAM" id="SSF51182">
    <property type="entry name" value="RmlC-like cupins"/>
    <property type="match status" value="1"/>
</dbReference>
<dbReference type="Gene3D" id="2.60.120.10">
    <property type="entry name" value="Jelly Rolls"/>
    <property type="match status" value="1"/>
</dbReference>
<evidence type="ECO:0000313" key="5">
    <source>
        <dbReference type="RefSeq" id="XP_037880088.1"/>
    </source>
</evidence>
<dbReference type="KEGG" id="gfs:119631713"/>
<dbReference type="Pfam" id="PF07847">
    <property type="entry name" value="PCO_ADO"/>
    <property type="match status" value="1"/>
</dbReference>
<proteinExistence type="predicted"/>
<dbReference type="RefSeq" id="XP_037880088.1">
    <property type="nucleotide sequence ID" value="XM_038024160.1"/>
</dbReference>
<evidence type="ECO:0000256" key="2">
    <source>
        <dbReference type="ARBA" id="ARBA00023002"/>
    </source>
</evidence>
<keyword evidence="4" id="KW-1185">Reference proteome</keyword>
<organism evidence="4 5">
    <name type="scientific">Glossina fuscipes</name>
    <dbReference type="NCBI Taxonomy" id="7396"/>
    <lineage>
        <taxon>Eukaryota</taxon>
        <taxon>Metazoa</taxon>
        <taxon>Ecdysozoa</taxon>
        <taxon>Arthropoda</taxon>
        <taxon>Hexapoda</taxon>
        <taxon>Insecta</taxon>
        <taxon>Pterygota</taxon>
        <taxon>Neoptera</taxon>
        <taxon>Endopterygota</taxon>
        <taxon>Diptera</taxon>
        <taxon>Brachycera</taxon>
        <taxon>Muscomorpha</taxon>
        <taxon>Hippoboscoidea</taxon>
        <taxon>Glossinidae</taxon>
        <taxon>Glossina</taxon>
    </lineage>
</organism>
<sequence>MTQQLWALSINICLFQFHYIIEIKLNVKKNRPQNIKGNWQVGVFKTKMSALFVNILRQALKTFDRTNQATFVSNFNLLKQLTDQLTYRDIHLNREELLNDEKYEKPENAPCTFMHIFENDTVSMSVFVMRGNYTMPLHDHPCMHGILKVLHGHLEIQSYTQRLKDNETVLYQPDAKEVQVQKEEARLVDTQMECVVLTPRKRNYHEITAVNGVAAFFDILAPPYDADIPDYGPRKCNFYQTCDITKKRCTTTPGETKDDEVVYLERISTPVTYYCDTKEADEAVFVCCQEAYSSSSLEDNGKKEEENQKL</sequence>
<name>A0A8U0W4I5_9MUSC</name>
<reference evidence="5" key="1">
    <citation type="submission" date="2025-08" db="UniProtKB">
        <authorList>
            <consortium name="RefSeq"/>
        </authorList>
    </citation>
    <scope>IDENTIFICATION</scope>
    <source>
        <tissue evidence="5">Whole body pupa</tissue>
    </source>
</reference>
<evidence type="ECO:0000256" key="3">
    <source>
        <dbReference type="ARBA" id="ARBA00023004"/>
    </source>
</evidence>